<comment type="caution">
    <text evidence="4">The sequence shown here is derived from an EMBL/GenBank/DDBJ whole genome shotgun (WGS) entry which is preliminary data.</text>
</comment>
<keyword evidence="1" id="KW-1133">Transmembrane helix</keyword>
<dbReference type="SUPFAM" id="SSF49899">
    <property type="entry name" value="Concanavalin A-like lectins/glucanases"/>
    <property type="match status" value="1"/>
</dbReference>
<dbReference type="AlphaFoldDB" id="A0A9D4FJM7"/>
<feature type="chain" id="PRO_5038583958" description="MAM domain-containing protein" evidence="2">
    <location>
        <begin position="20"/>
        <end position="419"/>
    </location>
</feature>
<dbReference type="Gene3D" id="2.60.120.200">
    <property type="match status" value="1"/>
</dbReference>
<dbReference type="EMBL" id="JAIWYP010000007">
    <property type="protein sequence ID" value="KAH3799975.1"/>
    <property type="molecule type" value="Genomic_DNA"/>
</dbReference>
<evidence type="ECO:0000259" key="3">
    <source>
        <dbReference type="PROSITE" id="PS50060"/>
    </source>
</evidence>
<organism evidence="4 5">
    <name type="scientific">Dreissena polymorpha</name>
    <name type="common">Zebra mussel</name>
    <name type="synonym">Mytilus polymorpha</name>
    <dbReference type="NCBI Taxonomy" id="45954"/>
    <lineage>
        <taxon>Eukaryota</taxon>
        <taxon>Metazoa</taxon>
        <taxon>Spiralia</taxon>
        <taxon>Lophotrochozoa</taxon>
        <taxon>Mollusca</taxon>
        <taxon>Bivalvia</taxon>
        <taxon>Autobranchia</taxon>
        <taxon>Heteroconchia</taxon>
        <taxon>Euheterodonta</taxon>
        <taxon>Imparidentia</taxon>
        <taxon>Neoheterodontei</taxon>
        <taxon>Myida</taxon>
        <taxon>Dreissenoidea</taxon>
        <taxon>Dreissenidae</taxon>
        <taxon>Dreissena</taxon>
    </lineage>
</organism>
<reference evidence="4" key="2">
    <citation type="submission" date="2020-11" db="EMBL/GenBank/DDBJ databases">
        <authorList>
            <person name="McCartney M.A."/>
            <person name="Auch B."/>
            <person name="Kono T."/>
            <person name="Mallez S."/>
            <person name="Becker A."/>
            <person name="Gohl D.M."/>
            <person name="Silverstein K.A.T."/>
            <person name="Koren S."/>
            <person name="Bechman K.B."/>
            <person name="Herman A."/>
            <person name="Abrahante J.E."/>
            <person name="Garbe J."/>
        </authorList>
    </citation>
    <scope>NUCLEOTIDE SEQUENCE</scope>
    <source>
        <strain evidence="4">Duluth1</strain>
        <tissue evidence="4">Whole animal</tissue>
    </source>
</reference>
<gene>
    <name evidence="4" type="ORF">DPMN_153599</name>
</gene>
<keyword evidence="1" id="KW-0472">Membrane</keyword>
<keyword evidence="5" id="KW-1185">Reference proteome</keyword>
<keyword evidence="2" id="KW-0732">Signal</keyword>
<dbReference type="PROSITE" id="PS50060">
    <property type="entry name" value="MAM_2"/>
    <property type="match status" value="1"/>
</dbReference>
<dbReference type="PANTHER" id="PTHR23282:SF101">
    <property type="entry name" value="MAM DOMAIN-CONTAINING PROTEIN"/>
    <property type="match status" value="1"/>
</dbReference>
<dbReference type="CDD" id="cd06263">
    <property type="entry name" value="MAM"/>
    <property type="match status" value="1"/>
</dbReference>
<name>A0A9D4FJM7_DREPO</name>
<accession>A0A9D4FJM7</accession>
<evidence type="ECO:0000313" key="4">
    <source>
        <dbReference type="EMBL" id="KAH3799975.1"/>
    </source>
</evidence>
<dbReference type="InterPro" id="IPR000998">
    <property type="entry name" value="MAM_dom"/>
</dbReference>
<dbReference type="Proteomes" id="UP000828390">
    <property type="component" value="Unassembled WGS sequence"/>
</dbReference>
<evidence type="ECO:0000313" key="5">
    <source>
        <dbReference type="Proteomes" id="UP000828390"/>
    </source>
</evidence>
<keyword evidence="1" id="KW-0812">Transmembrane</keyword>
<dbReference type="SMART" id="SM00137">
    <property type="entry name" value="MAM"/>
    <property type="match status" value="1"/>
</dbReference>
<dbReference type="InterPro" id="IPR051560">
    <property type="entry name" value="MAM_domain-containing"/>
</dbReference>
<dbReference type="InterPro" id="IPR013320">
    <property type="entry name" value="ConA-like_dom_sf"/>
</dbReference>
<dbReference type="Pfam" id="PF00629">
    <property type="entry name" value="MAM"/>
    <property type="match status" value="1"/>
</dbReference>
<feature type="transmembrane region" description="Helical" evidence="1">
    <location>
        <begin position="308"/>
        <end position="327"/>
    </location>
</feature>
<protein>
    <recommendedName>
        <fullName evidence="3">MAM domain-containing protein</fullName>
    </recommendedName>
</protein>
<evidence type="ECO:0000256" key="2">
    <source>
        <dbReference type="SAM" id="SignalP"/>
    </source>
</evidence>
<dbReference type="PANTHER" id="PTHR23282">
    <property type="entry name" value="APICAL ENDOSOMAL GLYCOPROTEIN PRECURSOR"/>
    <property type="match status" value="1"/>
</dbReference>
<feature type="domain" description="MAM" evidence="3">
    <location>
        <begin position="34"/>
        <end position="204"/>
    </location>
</feature>
<feature type="signal peptide" evidence="2">
    <location>
        <begin position="1"/>
        <end position="19"/>
    </location>
</feature>
<sequence>MMQKVFVIIFAIILDVTSGSNILQKKFLLDGQDNSCDFNADTLCSWRNVRDLKAGEISDDFDWTLYGGSTPTDDTGPSFDHTTGTEKGKYAFIESSAPRVLGERAWMESPEIHSLGQSVVCFRFWYHKFGDKMGNLSVYHHSHGPRPGILVWSDVTDHGDRWLSAQVPLPANVNFRIILEGVIGDGYLGDIAVDDLTARGECGPRGQCVRCRAVEGTSLGQGRVTFERGLDTGLIARGTAWKIGIATRNLAQWTVFGPHGHTGPNAQSRVEAGQVLVTERVSTYQWHHVVITARGKPQRGVRATQPSVHQLLLLILLLLPLVYYYYYYYYYYNCYYFYCYYYYYYHHHHHNHHHYYYYYYYYLVHQNVLSMETIMRTSRVLIEPTPSGHHSLHHSDHKLIFDAMYNIIHLITKNMEFTK</sequence>
<proteinExistence type="predicted"/>
<dbReference type="GO" id="GO:0016020">
    <property type="term" value="C:membrane"/>
    <property type="evidence" value="ECO:0007669"/>
    <property type="project" value="InterPro"/>
</dbReference>
<evidence type="ECO:0000256" key="1">
    <source>
        <dbReference type="SAM" id="Phobius"/>
    </source>
</evidence>
<reference evidence="4" key="1">
    <citation type="journal article" date="2019" name="bioRxiv">
        <title>The Genome of the Zebra Mussel, Dreissena polymorpha: A Resource for Invasive Species Research.</title>
        <authorList>
            <person name="McCartney M.A."/>
            <person name="Auch B."/>
            <person name="Kono T."/>
            <person name="Mallez S."/>
            <person name="Zhang Y."/>
            <person name="Obille A."/>
            <person name="Becker A."/>
            <person name="Abrahante J.E."/>
            <person name="Garbe J."/>
            <person name="Badalamenti J.P."/>
            <person name="Herman A."/>
            <person name="Mangelson H."/>
            <person name="Liachko I."/>
            <person name="Sullivan S."/>
            <person name="Sone E.D."/>
            <person name="Koren S."/>
            <person name="Silverstein K.A.T."/>
            <person name="Beckman K.B."/>
            <person name="Gohl D.M."/>
        </authorList>
    </citation>
    <scope>NUCLEOTIDE SEQUENCE</scope>
    <source>
        <strain evidence="4">Duluth1</strain>
        <tissue evidence="4">Whole animal</tissue>
    </source>
</reference>